<accession>A0A8H6SV55</accession>
<reference evidence="2" key="1">
    <citation type="submission" date="2020-05" db="EMBL/GenBank/DDBJ databases">
        <title>Mycena genomes resolve the evolution of fungal bioluminescence.</title>
        <authorList>
            <person name="Tsai I.J."/>
        </authorList>
    </citation>
    <scope>NUCLEOTIDE SEQUENCE</scope>
    <source>
        <strain evidence="2">110903Hualien_Pintung</strain>
    </source>
</reference>
<organism evidence="2 3">
    <name type="scientific">Mycena chlorophos</name>
    <name type="common">Agaric fungus</name>
    <name type="synonym">Agaricus chlorophos</name>
    <dbReference type="NCBI Taxonomy" id="658473"/>
    <lineage>
        <taxon>Eukaryota</taxon>
        <taxon>Fungi</taxon>
        <taxon>Dikarya</taxon>
        <taxon>Basidiomycota</taxon>
        <taxon>Agaricomycotina</taxon>
        <taxon>Agaricomycetes</taxon>
        <taxon>Agaricomycetidae</taxon>
        <taxon>Agaricales</taxon>
        <taxon>Marasmiineae</taxon>
        <taxon>Mycenaceae</taxon>
        <taxon>Mycena</taxon>
    </lineage>
</organism>
<keyword evidence="3" id="KW-1185">Reference proteome</keyword>
<feature type="compositionally biased region" description="Low complexity" evidence="1">
    <location>
        <begin position="123"/>
        <end position="136"/>
    </location>
</feature>
<evidence type="ECO:0000313" key="3">
    <source>
        <dbReference type="Proteomes" id="UP000613580"/>
    </source>
</evidence>
<proteinExistence type="predicted"/>
<dbReference type="Proteomes" id="UP000613580">
    <property type="component" value="Unassembled WGS sequence"/>
</dbReference>
<comment type="caution">
    <text evidence="2">The sequence shown here is derived from an EMBL/GenBank/DDBJ whole genome shotgun (WGS) entry which is preliminary data.</text>
</comment>
<evidence type="ECO:0000313" key="2">
    <source>
        <dbReference type="EMBL" id="KAF7305685.1"/>
    </source>
</evidence>
<protein>
    <submittedName>
        <fullName evidence="2">Uncharacterized protein</fullName>
    </submittedName>
</protein>
<gene>
    <name evidence="2" type="ORF">HMN09_00822500</name>
</gene>
<evidence type="ECO:0000256" key="1">
    <source>
        <dbReference type="SAM" id="MobiDB-lite"/>
    </source>
</evidence>
<feature type="region of interest" description="Disordered" evidence="1">
    <location>
        <begin position="123"/>
        <end position="159"/>
    </location>
</feature>
<name>A0A8H6SV55_MYCCL</name>
<dbReference type="AlphaFoldDB" id="A0A8H6SV55"/>
<sequence length="252" mass="27798">MFELLSKVSDADVVKARGLPQHYTRTLTNAERALCRLLNEHYPRLSTQQIVEVLDKGTVTTVNHSIQNLFSRPDDTDWDLALVKGAYDLEILNLKLRKLADFNGPALPEQPVRVNTRWSVGAPAAATQAPASSQSTDHNVGTRGQPGPHSGFGSTLPTGQSSQDIGLSAFLQIVPRISLGAYLALFRRSRVGLAELHDIQSHFSLTGMQTHFELLFMRDPVELDGHSPMSAHEIAMLVAAIRQTDFKQFFSL</sequence>
<dbReference type="EMBL" id="JACAZE010000010">
    <property type="protein sequence ID" value="KAF7305685.1"/>
    <property type="molecule type" value="Genomic_DNA"/>
</dbReference>